<keyword evidence="3" id="KW-0804">Transcription</keyword>
<evidence type="ECO:0000313" key="6">
    <source>
        <dbReference type="Proteomes" id="UP000624041"/>
    </source>
</evidence>
<sequence length="54" mass="5727">MFGISQTSVKEAVTVLESSGIITVRPGVGMFINEDSRQDLLYKLTASGAVAHNS</sequence>
<dbReference type="InterPro" id="IPR036390">
    <property type="entry name" value="WH_DNA-bd_sf"/>
</dbReference>
<dbReference type="GO" id="GO:0003677">
    <property type="term" value="F:DNA binding"/>
    <property type="evidence" value="ECO:0007669"/>
    <property type="project" value="UniProtKB-KW"/>
</dbReference>
<evidence type="ECO:0000256" key="1">
    <source>
        <dbReference type="ARBA" id="ARBA00023015"/>
    </source>
</evidence>
<evidence type="ECO:0000256" key="2">
    <source>
        <dbReference type="ARBA" id="ARBA00023125"/>
    </source>
</evidence>
<keyword evidence="6" id="KW-1185">Reference proteome</keyword>
<keyword evidence="2" id="KW-0238">DNA-binding</keyword>
<dbReference type="GO" id="GO:0003700">
    <property type="term" value="F:DNA-binding transcription factor activity"/>
    <property type="evidence" value="ECO:0007669"/>
    <property type="project" value="InterPro"/>
</dbReference>
<feature type="domain" description="HTH gntR-type" evidence="4">
    <location>
        <begin position="1"/>
        <end position="35"/>
    </location>
</feature>
<dbReference type="InterPro" id="IPR036388">
    <property type="entry name" value="WH-like_DNA-bd_sf"/>
</dbReference>
<evidence type="ECO:0000259" key="4">
    <source>
        <dbReference type="PROSITE" id="PS50949"/>
    </source>
</evidence>
<comment type="caution">
    <text evidence="5">The sequence shown here is derived from an EMBL/GenBank/DDBJ whole genome shotgun (WGS) entry which is preliminary data.</text>
</comment>
<dbReference type="AlphaFoldDB" id="A0A917XTR8"/>
<evidence type="ECO:0000256" key="3">
    <source>
        <dbReference type="ARBA" id="ARBA00023163"/>
    </source>
</evidence>
<organism evidence="5 6">
    <name type="scientific">Oceanobacillus indicireducens</name>
    <dbReference type="NCBI Taxonomy" id="1004261"/>
    <lineage>
        <taxon>Bacteria</taxon>
        <taxon>Bacillati</taxon>
        <taxon>Bacillota</taxon>
        <taxon>Bacilli</taxon>
        <taxon>Bacillales</taxon>
        <taxon>Bacillaceae</taxon>
        <taxon>Oceanobacillus</taxon>
    </lineage>
</organism>
<dbReference type="EMBL" id="BMOS01000002">
    <property type="protein sequence ID" value="GGN50961.1"/>
    <property type="molecule type" value="Genomic_DNA"/>
</dbReference>
<proteinExistence type="predicted"/>
<accession>A0A917XTR8</accession>
<dbReference type="InterPro" id="IPR000524">
    <property type="entry name" value="Tscrpt_reg_HTH_GntR"/>
</dbReference>
<gene>
    <name evidence="5" type="ORF">GCM10007971_05030</name>
</gene>
<reference evidence="5" key="1">
    <citation type="journal article" date="2014" name="Int. J. Syst. Evol. Microbiol.">
        <title>Complete genome sequence of Corynebacterium casei LMG S-19264T (=DSM 44701T), isolated from a smear-ripened cheese.</title>
        <authorList>
            <consortium name="US DOE Joint Genome Institute (JGI-PGF)"/>
            <person name="Walter F."/>
            <person name="Albersmeier A."/>
            <person name="Kalinowski J."/>
            <person name="Ruckert C."/>
        </authorList>
    </citation>
    <scope>NUCLEOTIDE SEQUENCE</scope>
    <source>
        <strain evidence="5">JCM 17251</strain>
    </source>
</reference>
<reference evidence="5" key="2">
    <citation type="submission" date="2020-09" db="EMBL/GenBank/DDBJ databases">
        <authorList>
            <person name="Sun Q."/>
            <person name="Ohkuma M."/>
        </authorList>
    </citation>
    <scope>NUCLEOTIDE SEQUENCE</scope>
    <source>
        <strain evidence="5">JCM 17251</strain>
    </source>
</reference>
<dbReference type="SUPFAM" id="SSF46785">
    <property type="entry name" value="Winged helix' DNA-binding domain"/>
    <property type="match status" value="1"/>
</dbReference>
<protein>
    <recommendedName>
        <fullName evidence="4">HTH gntR-type domain-containing protein</fullName>
    </recommendedName>
</protein>
<dbReference type="Proteomes" id="UP000624041">
    <property type="component" value="Unassembled WGS sequence"/>
</dbReference>
<evidence type="ECO:0000313" key="5">
    <source>
        <dbReference type="EMBL" id="GGN50961.1"/>
    </source>
</evidence>
<dbReference type="Gene3D" id="1.10.10.10">
    <property type="entry name" value="Winged helix-like DNA-binding domain superfamily/Winged helix DNA-binding domain"/>
    <property type="match status" value="1"/>
</dbReference>
<name>A0A917XTR8_9BACI</name>
<keyword evidence="1" id="KW-0805">Transcription regulation</keyword>
<dbReference type="PROSITE" id="PS50949">
    <property type="entry name" value="HTH_GNTR"/>
    <property type="match status" value="1"/>
</dbReference>